<dbReference type="GO" id="GO:0030151">
    <property type="term" value="F:molybdenum ion binding"/>
    <property type="evidence" value="ECO:0007669"/>
    <property type="project" value="InterPro"/>
</dbReference>
<organism evidence="2 3">
    <name type="scientific">Dethiosulfovibrio salsuginis</name>
    <dbReference type="NCBI Taxonomy" id="561720"/>
    <lineage>
        <taxon>Bacteria</taxon>
        <taxon>Thermotogati</taxon>
        <taxon>Synergistota</taxon>
        <taxon>Synergistia</taxon>
        <taxon>Synergistales</taxon>
        <taxon>Dethiosulfovibrionaceae</taxon>
        <taxon>Dethiosulfovibrio</taxon>
    </lineage>
</organism>
<dbReference type="Pfam" id="PF03473">
    <property type="entry name" value="MOSC"/>
    <property type="match status" value="1"/>
</dbReference>
<dbReference type="Gene3D" id="2.40.33.20">
    <property type="entry name" value="PK beta-barrel domain-like"/>
    <property type="match status" value="1"/>
</dbReference>
<sequence>MTGKLTAVCLSPSTGTVKKNVDTGTLVEGMGLEGDGHMGFGHRQISVLMEEDIEPMAKKLPDILPGSFGENLIVEGLDLSSLAIGDRIGIGESVLGLSQIGKTCHHRCEIYHATGDCIMPTRGLFFKVLSGGAISVGDEVRLL</sequence>
<dbReference type="STRING" id="561720.SAMN06275492_14719"/>
<proteinExistence type="predicted"/>
<dbReference type="PANTHER" id="PTHR36930">
    <property type="entry name" value="METAL-SULFUR CLUSTER BIOSYNTHESIS PROTEINS YUAD-RELATED"/>
    <property type="match status" value="1"/>
</dbReference>
<name>A0A1X7L4W1_9BACT</name>
<dbReference type="SUPFAM" id="SSF50800">
    <property type="entry name" value="PK beta-barrel domain-like"/>
    <property type="match status" value="1"/>
</dbReference>
<gene>
    <name evidence="2" type="ORF">SAMN06275492_14719</name>
</gene>
<evidence type="ECO:0000313" key="3">
    <source>
        <dbReference type="Proteomes" id="UP000193355"/>
    </source>
</evidence>
<evidence type="ECO:0000259" key="1">
    <source>
        <dbReference type="PROSITE" id="PS51340"/>
    </source>
</evidence>
<dbReference type="GO" id="GO:0003824">
    <property type="term" value="F:catalytic activity"/>
    <property type="evidence" value="ECO:0007669"/>
    <property type="project" value="InterPro"/>
</dbReference>
<dbReference type="AlphaFoldDB" id="A0A1X7L4W1"/>
<dbReference type="InterPro" id="IPR005302">
    <property type="entry name" value="MoCF_Sase_C"/>
</dbReference>
<dbReference type="EMBL" id="FXBB01000047">
    <property type="protein sequence ID" value="SMG48891.1"/>
    <property type="molecule type" value="Genomic_DNA"/>
</dbReference>
<feature type="domain" description="MOSC" evidence="1">
    <location>
        <begin position="19"/>
        <end position="143"/>
    </location>
</feature>
<reference evidence="3" key="1">
    <citation type="submission" date="2017-04" db="EMBL/GenBank/DDBJ databases">
        <authorList>
            <person name="Varghese N."/>
            <person name="Submissions S."/>
        </authorList>
    </citation>
    <scope>NUCLEOTIDE SEQUENCE [LARGE SCALE GENOMIC DNA]</scope>
    <source>
        <strain evidence="3">USBA 82</strain>
    </source>
</reference>
<protein>
    <submittedName>
        <fullName evidence="2">TatD DNase family protein</fullName>
    </submittedName>
</protein>
<dbReference type="GO" id="GO:0030170">
    <property type="term" value="F:pyridoxal phosphate binding"/>
    <property type="evidence" value="ECO:0007669"/>
    <property type="project" value="InterPro"/>
</dbReference>
<accession>A0A1X7L4W1</accession>
<dbReference type="InterPro" id="IPR052716">
    <property type="entry name" value="MOSC_domain"/>
</dbReference>
<dbReference type="PANTHER" id="PTHR36930:SF1">
    <property type="entry name" value="MOSC DOMAIN-CONTAINING PROTEIN"/>
    <property type="match status" value="1"/>
</dbReference>
<keyword evidence="3" id="KW-1185">Reference proteome</keyword>
<dbReference type="PROSITE" id="PS51340">
    <property type="entry name" value="MOSC"/>
    <property type="match status" value="1"/>
</dbReference>
<dbReference type="Proteomes" id="UP000193355">
    <property type="component" value="Unassembled WGS sequence"/>
</dbReference>
<dbReference type="RefSeq" id="WP_085545602.1">
    <property type="nucleotide sequence ID" value="NZ_FXBB01000047.1"/>
</dbReference>
<dbReference type="OrthoDB" id="9784492at2"/>
<evidence type="ECO:0000313" key="2">
    <source>
        <dbReference type="EMBL" id="SMG48891.1"/>
    </source>
</evidence>
<dbReference type="InterPro" id="IPR011037">
    <property type="entry name" value="Pyrv_Knase-like_insert_dom_sf"/>
</dbReference>